<feature type="non-terminal residue" evidence="1">
    <location>
        <position position="1"/>
    </location>
</feature>
<organism evidence="1 2">
    <name type="scientific">Staphylococcus simiae CCM 7213 = CCUG 51256</name>
    <dbReference type="NCBI Taxonomy" id="911238"/>
    <lineage>
        <taxon>Bacteria</taxon>
        <taxon>Bacillati</taxon>
        <taxon>Bacillota</taxon>
        <taxon>Bacilli</taxon>
        <taxon>Bacillales</taxon>
        <taxon>Staphylococcaceae</taxon>
        <taxon>Staphylococcus</taxon>
    </lineage>
</organism>
<comment type="caution">
    <text evidence="1">The sequence shown here is derived from an EMBL/GenBank/DDBJ whole genome shotgun (WGS) entry which is preliminary data.</text>
</comment>
<dbReference type="EMBL" id="AEUN01000064">
    <property type="protein sequence ID" value="EHJ08757.1"/>
    <property type="molecule type" value="Genomic_DNA"/>
</dbReference>
<dbReference type="AlphaFoldDB" id="G5JGC9"/>
<gene>
    <name evidence="1" type="ORF">SS7213T_02478</name>
</gene>
<proteinExistence type="predicted"/>
<protein>
    <submittedName>
        <fullName evidence="1">Uncharacterized protein</fullName>
    </submittedName>
</protein>
<sequence length="33" mass="3714">DYAQIAFVSAKEGTRLRTLLRHATGDTRHTGDR</sequence>
<keyword evidence="2" id="KW-1185">Reference proteome</keyword>
<dbReference type="Proteomes" id="UP000005413">
    <property type="component" value="Unassembled WGS sequence"/>
</dbReference>
<evidence type="ECO:0000313" key="1">
    <source>
        <dbReference type="EMBL" id="EHJ08757.1"/>
    </source>
</evidence>
<reference evidence="1 2" key="1">
    <citation type="journal article" date="2012" name="BMC Genomics">
        <title>Comparative genomic analysis of the genus Staphylococcus including Staphylococcus aureus and its newly described sister species Staphylococcus simiae.</title>
        <authorList>
            <person name="Suzuki H."/>
            <person name="Lefebure T."/>
            <person name="Pavinski Bitar P."/>
            <person name="Stanhope M.J."/>
        </authorList>
    </citation>
    <scope>NUCLEOTIDE SEQUENCE [LARGE SCALE GENOMIC DNA]</scope>
    <source>
        <strain evidence="1 2">CCM 7213</strain>
    </source>
</reference>
<accession>G5JGC9</accession>
<evidence type="ECO:0000313" key="2">
    <source>
        <dbReference type="Proteomes" id="UP000005413"/>
    </source>
</evidence>
<feature type="non-terminal residue" evidence="1">
    <location>
        <position position="33"/>
    </location>
</feature>
<name>G5JGC9_9STAP</name>